<keyword evidence="3" id="KW-1185">Reference proteome</keyword>
<proteinExistence type="predicted"/>
<evidence type="ECO:0000313" key="2">
    <source>
        <dbReference type="EMBL" id="OBY63040.1"/>
    </source>
</evidence>
<feature type="transmembrane region" description="Helical" evidence="1">
    <location>
        <begin position="6"/>
        <end position="24"/>
    </location>
</feature>
<evidence type="ECO:0000313" key="3">
    <source>
        <dbReference type="Proteomes" id="UP000092584"/>
    </source>
</evidence>
<dbReference type="AlphaFoldDB" id="A0A1B8TTT4"/>
<feature type="transmembrane region" description="Helical" evidence="1">
    <location>
        <begin position="61"/>
        <end position="79"/>
    </location>
</feature>
<gene>
    <name evidence="2" type="ORF">LPB3_12995</name>
</gene>
<protein>
    <submittedName>
        <fullName evidence="2">Uncharacterized protein</fullName>
    </submittedName>
</protein>
<keyword evidence="1" id="KW-0472">Membrane</keyword>
<keyword evidence="1" id="KW-0812">Transmembrane</keyword>
<dbReference type="Proteomes" id="UP000092584">
    <property type="component" value="Unassembled WGS sequence"/>
</dbReference>
<feature type="transmembrane region" description="Helical" evidence="1">
    <location>
        <begin position="149"/>
        <end position="169"/>
    </location>
</feature>
<dbReference type="OrthoDB" id="1203283at2"/>
<comment type="caution">
    <text evidence="2">The sequence shown here is derived from an EMBL/GenBank/DDBJ whole genome shotgun (WGS) entry which is preliminary data.</text>
</comment>
<dbReference type="STRING" id="1774273.LPB03_12980"/>
<feature type="transmembrane region" description="Helical" evidence="1">
    <location>
        <begin position="31"/>
        <end position="49"/>
    </location>
</feature>
<reference evidence="3" key="1">
    <citation type="submission" date="2016-02" db="EMBL/GenBank/DDBJ databases">
        <authorList>
            <person name="Shin S.-K."/>
            <person name="Yi H."/>
            <person name="Kim E."/>
        </authorList>
    </citation>
    <scope>NUCLEOTIDE SEQUENCE [LARGE SCALE GENOMIC DNA]</scope>
    <source>
        <strain evidence="3">LPB0003</strain>
    </source>
</reference>
<dbReference type="RefSeq" id="WP_065320017.1">
    <property type="nucleotide sequence ID" value="NZ_CP017477.1"/>
</dbReference>
<name>A0A1B8TTT4_9FLAO</name>
<feature type="transmembrane region" description="Helical" evidence="1">
    <location>
        <begin position="91"/>
        <end position="109"/>
    </location>
</feature>
<feature type="transmembrane region" description="Helical" evidence="1">
    <location>
        <begin position="115"/>
        <end position="137"/>
    </location>
</feature>
<feature type="transmembrane region" description="Helical" evidence="1">
    <location>
        <begin position="175"/>
        <end position="196"/>
    </location>
</feature>
<organism evidence="2 3">
    <name type="scientific">Polaribacter vadi</name>
    <dbReference type="NCBI Taxonomy" id="1774273"/>
    <lineage>
        <taxon>Bacteria</taxon>
        <taxon>Pseudomonadati</taxon>
        <taxon>Bacteroidota</taxon>
        <taxon>Flavobacteriia</taxon>
        <taxon>Flavobacteriales</taxon>
        <taxon>Flavobacteriaceae</taxon>
    </lineage>
</organism>
<accession>A0A1B8TTT4</accession>
<dbReference type="KEGG" id="pob:LPB03_12980"/>
<dbReference type="EMBL" id="LSFM01000023">
    <property type="protein sequence ID" value="OBY63040.1"/>
    <property type="molecule type" value="Genomic_DNA"/>
</dbReference>
<keyword evidence="1" id="KW-1133">Transmembrane helix</keyword>
<evidence type="ECO:0000256" key="1">
    <source>
        <dbReference type="SAM" id="Phobius"/>
    </source>
</evidence>
<sequence>MSIIKIIIYLGYFILAINSLLFLMNFKKNTFSVKLFSFYLLFSLIIQLSSDYLAKLGDNNLYLFHLFNVGQYIFLSLFYSKQTKNKLLKKSVFWGIRIIPFSIIIFYVFNPDYIFKFNIIEILICYIPLLIYSFYFLIERIDKVDKKFIYFNASFFIYTLCSTLLFSAGNIKSEIIRLIWSFNIYLYLIYQIFIFIEWYKNFRKPISIATKES</sequence>